<dbReference type="Proteomes" id="UP001497497">
    <property type="component" value="Unassembled WGS sequence"/>
</dbReference>
<protein>
    <recommendedName>
        <fullName evidence="3">Sialate O-acetylesterase domain-containing protein</fullName>
    </recommendedName>
</protein>
<evidence type="ECO:0000313" key="4">
    <source>
        <dbReference type="EMBL" id="CAL1546539.1"/>
    </source>
</evidence>
<evidence type="ECO:0000259" key="3">
    <source>
        <dbReference type="Pfam" id="PF03629"/>
    </source>
</evidence>
<organism evidence="4 5">
    <name type="scientific">Lymnaea stagnalis</name>
    <name type="common">Great pond snail</name>
    <name type="synonym">Helix stagnalis</name>
    <dbReference type="NCBI Taxonomy" id="6523"/>
    <lineage>
        <taxon>Eukaryota</taxon>
        <taxon>Metazoa</taxon>
        <taxon>Spiralia</taxon>
        <taxon>Lophotrochozoa</taxon>
        <taxon>Mollusca</taxon>
        <taxon>Gastropoda</taxon>
        <taxon>Heterobranchia</taxon>
        <taxon>Euthyneura</taxon>
        <taxon>Panpulmonata</taxon>
        <taxon>Hygrophila</taxon>
        <taxon>Lymnaeoidea</taxon>
        <taxon>Lymnaeidae</taxon>
        <taxon>Lymnaea</taxon>
    </lineage>
</organism>
<dbReference type="PANTHER" id="PTHR22901:SF0">
    <property type="entry name" value="SIALATE O-ACETYLESTERASE"/>
    <property type="match status" value="1"/>
</dbReference>
<dbReference type="PANTHER" id="PTHR22901">
    <property type="entry name" value="SIALATE O-ACETYLESTERASE"/>
    <property type="match status" value="1"/>
</dbReference>
<keyword evidence="5" id="KW-1185">Reference proteome</keyword>
<feature type="chain" id="PRO_5043629133" description="Sialate O-acetylesterase domain-containing protein" evidence="2">
    <location>
        <begin position="27"/>
        <end position="572"/>
    </location>
</feature>
<feature type="signal peptide" evidence="2">
    <location>
        <begin position="1"/>
        <end position="26"/>
    </location>
</feature>
<dbReference type="InterPro" id="IPR036514">
    <property type="entry name" value="SGNH_hydro_sf"/>
</dbReference>
<reference evidence="4 5" key="1">
    <citation type="submission" date="2024-04" db="EMBL/GenBank/DDBJ databases">
        <authorList>
            <consortium name="Genoscope - CEA"/>
            <person name="William W."/>
        </authorList>
    </citation>
    <scope>NUCLEOTIDE SEQUENCE [LARGE SCALE GENOMIC DNA]</scope>
</reference>
<dbReference type="Gene3D" id="3.40.50.1110">
    <property type="entry name" value="SGNH hydrolase"/>
    <property type="match status" value="1"/>
</dbReference>
<dbReference type="GO" id="GO:0005975">
    <property type="term" value="P:carbohydrate metabolic process"/>
    <property type="evidence" value="ECO:0007669"/>
    <property type="project" value="TreeGrafter"/>
</dbReference>
<sequence length="572" mass="63114">MEALESIAKLYVALSLLLFCNRKVSGENVFSMSVDDFDKALYHKHLRQEAPKATVSFALAKHFQNHMVLQQAPRRANIYGFSPDIGQKVIMQLVTVPATKPYYYSTTVEQGPVDGLGVWNFLLDPFVANTSVNINIQAEAGSLSLNDVIFGDVWICSGQSNMQFTVVQMDGAEDEMADAQNYPNIRLFTVNMDTATTPQYDLIRVEESWTAPNKNAIGATAWSYFSAVCWLFGKNIHKARGVPIGLIGTNWGGTPVEAWSSPEALAACGNPFNSPVLQPASYREYVKTQPWDIRHRLEGPGDNSVLWNAMIHPLLGMTIYGAIWYQGSEADASGARMNKYNCTFPAMIKDWRFNFNKASNGQTSLSFPFGFVQLAPNTPDPTISVGFPDIRWHQTADHGYVPNSDLPNVFMAVAMDLPDFTSSYGSIHPRDKKDVGVRLALSGLAVAYGQSGIFQGPLPVQAVTTSAGLVIDYGNTWVLDVRDFNGFEIQCADSWVFTDIITNNQTTVTLYSGVCQGKPLKGLRYAWRESPCAFMKCSIYETSNNLPAAPFVAFAKTINGKSYFTFDGPAHI</sequence>
<dbReference type="Pfam" id="PF03629">
    <property type="entry name" value="SASA"/>
    <property type="match status" value="1"/>
</dbReference>
<dbReference type="InterPro" id="IPR005181">
    <property type="entry name" value="SASA"/>
</dbReference>
<dbReference type="SUPFAM" id="SSF52266">
    <property type="entry name" value="SGNH hydrolase"/>
    <property type="match status" value="1"/>
</dbReference>
<keyword evidence="2" id="KW-0732">Signal</keyword>
<feature type="domain" description="Sialate O-acetylesterase" evidence="3">
    <location>
        <begin position="152"/>
        <end position="383"/>
    </location>
</feature>
<proteinExistence type="predicted"/>
<dbReference type="EMBL" id="CAXITT010000825">
    <property type="protein sequence ID" value="CAL1546539.1"/>
    <property type="molecule type" value="Genomic_DNA"/>
</dbReference>
<gene>
    <name evidence="4" type="ORF">GSLYS_00019916001</name>
</gene>
<keyword evidence="1" id="KW-0378">Hydrolase</keyword>
<evidence type="ECO:0000256" key="1">
    <source>
        <dbReference type="ARBA" id="ARBA00022801"/>
    </source>
</evidence>
<accession>A0AAV2IHM7</accession>
<dbReference type="AlphaFoldDB" id="A0AAV2IHM7"/>
<dbReference type="GO" id="GO:0001681">
    <property type="term" value="F:sialate O-acetylesterase activity"/>
    <property type="evidence" value="ECO:0007669"/>
    <property type="project" value="InterPro"/>
</dbReference>
<evidence type="ECO:0000256" key="2">
    <source>
        <dbReference type="SAM" id="SignalP"/>
    </source>
</evidence>
<comment type="caution">
    <text evidence="4">The sequence shown here is derived from an EMBL/GenBank/DDBJ whole genome shotgun (WGS) entry which is preliminary data.</text>
</comment>
<name>A0AAV2IHM7_LYMST</name>
<dbReference type="InterPro" id="IPR039329">
    <property type="entry name" value="SIAE"/>
</dbReference>
<evidence type="ECO:0000313" key="5">
    <source>
        <dbReference type="Proteomes" id="UP001497497"/>
    </source>
</evidence>